<dbReference type="FunFam" id="1.20.200.10:FF:000001">
    <property type="entry name" value="Fumarate hydratase, mitochondrial"/>
    <property type="match status" value="1"/>
</dbReference>
<dbReference type="GO" id="GO:0006106">
    <property type="term" value="P:fumarate metabolic process"/>
    <property type="evidence" value="ECO:0007669"/>
    <property type="project" value="InterPro"/>
</dbReference>
<dbReference type="InterPro" id="IPR024083">
    <property type="entry name" value="Fumarase/histidase_N"/>
</dbReference>
<dbReference type="Gene3D" id="1.20.200.10">
    <property type="entry name" value="Fumarase/aspartase (Central domain)"/>
    <property type="match status" value="1"/>
</dbReference>
<proteinExistence type="inferred from homology"/>
<dbReference type="HAMAP" id="MF_00743">
    <property type="entry name" value="FumaraseC"/>
    <property type="match status" value="1"/>
</dbReference>
<dbReference type="PANTHER" id="PTHR11444:SF1">
    <property type="entry name" value="FUMARATE HYDRATASE, MITOCHONDRIAL"/>
    <property type="match status" value="1"/>
</dbReference>
<dbReference type="Proteomes" id="UP000284657">
    <property type="component" value="Unassembled WGS sequence"/>
</dbReference>
<comment type="similarity">
    <text evidence="1">Belongs to the class-II fumarase/aspartase family. Fumarase subfamily.</text>
</comment>
<dbReference type="EMBL" id="MBAD02000434">
    <property type="protein sequence ID" value="RLN67873.1"/>
    <property type="molecule type" value="Genomic_DNA"/>
</dbReference>
<dbReference type="Proteomes" id="UP000277300">
    <property type="component" value="Unassembled WGS sequence"/>
</dbReference>
<evidence type="ECO:0000256" key="1">
    <source>
        <dbReference type="ARBA" id="ARBA00009084"/>
    </source>
</evidence>
<dbReference type="SMART" id="SM00368">
    <property type="entry name" value="LRR_RI"/>
    <property type="match status" value="7"/>
</dbReference>
<dbReference type="NCBIfam" id="TIGR00979">
    <property type="entry name" value="fumC_II"/>
    <property type="match status" value="1"/>
</dbReference>
<dbReference type="SUPFAM" id="SSF52047">
    <property type="entry name" value="RNI-like"/>
    <property type="match status" value="1"/>
</dbReference>
<dbReference type="InterPro" id="IPR018951">
    <property type="entry name" value="Fumarase_C_C"/>
</dbReference>
<dbReference type="GO" id="GO:0006099">
    <property type="term" value="P:tricarboxylic acid cycle"/>
    <property type="evidence" value="ECO:0007669"/>
    <property type="project" value="InterPro"/>
</dbReference>
<dbReference type="NCBIfam" id="NF008909">
    <property type="entry name" value="PRK12273.1"/>
    <property type="match status" value="1"/>
</dbReference>
<dbReference type="GO" id="GO:0006108">
    <property type="term" value="P:malate metabolic process"/>
    <property type="evidence" value="ECO:0007669"/>
    <property type="project" value="TreeGrafter"/>
</dbReference>
<keyword evidence="3" id="KW-0456">Lyase</keyword>
<dbReference type="PRINTS" id="PR00149">
    <property type="entry name" value="FUMRATELYASE"/>
</dbReference>
<organism evidence="6 8">
    <name type="scientific">Phytophthora kernoviae</name>
    <dbReference type="NCBI Taxonomy" id="325452"/>
    <lineage>
        <taxon>Eukaryota</taxon>
        <taxon>Sar</taxon>
        <taxon>Stramenopiles</taxon>
        <taxon>Oomycota</taxon>
        <taxon>Peronosporomycetes</taxon>
        <taxon>Peronosporales</taxon>
        <taxon>Peronosporaceae</taxon>
        <taxon>Phytophthora</taxon>
    </lineage>
</organism>
<gene>
    <name evidence="7" type="ORF">BBJ29_004875</name>
    <name evidence="6" type="ORF">BBP00_00001944</name>
</gene>
<dbReference type="Pfam" id="PF13516">
    <property type="entry name" value="LRR_6"/>
    <property type="match status" value="2"/>
</dbReference>
<dbReference type="GO" id="GO:0004333">
    <property type="term" value="F:fumarate hydratase activity"/>
    <property type="evidence" value="ECO:0007669"/>
    <property type="project" value="UniProtKB-EC"/>
</dbReference>
<accession>A0A3F2S0B6</accession>
<dbReference type="OrthoDB" id="1738025at2759"/>
<dbReference type="SUPFAM" id="SSF48557">
    <property type="entry name" value="L-aspartase-like"/>
    <property type="match status" value="1"/>
</dbReference>
<dbReference type="InterPro" id="IPR005677">
    <property type="entry name" value="Fum_hydII"/>
</dbReference>
<dbReference type="Gene3D" id="3.80.10.10">
    <property type="entry name" value="Ribonuclease Inhibitor"/>
    <property type="match status" value="4"/>
</dbReference>
<dbReference type="InterPro" id="IPR022761">
    <property type="entry name" value="Fumarate_lyase_N"/>
</dbReference>
<evidence type="ECO:0000313" key="7">
    <source>
        <dbReference type="EMBL" id="RLN67873.1"/>
    </source>
</evidence>
<dbReference type="PRINTS" id="PR00145">
    <property type="entry name" value="ARGSUCLYASE"/>
</dbReference>
<dbReference type="EC" id="4.2.1.2" evidence="2"/>
<dbReference type="Pfam" id="PF00206">
    <property type="entry name" value="Lyase_1"/>
    <property type="match status" value="1"/>
</dbReference>
<feature type="domain" description="Fumarase C C-terminal" evidence="5">
    <location>
        <begin position="953"/>
        <end position="1005"/>
    </location>
</feature>
<dbReference type="PROSITE" id="PS00163">
    <property type="entry name" value="FUMARATE_LYASES"/>
    <property type="match status" value="1"/>
</dbReference>
<evidence type="ECO:0000256" key="2">
    <source>
        <dbReference type="ARBA" id="ARBA00012921"/>
    </source>
</evidence>
<feature type="domain" description="Fumarate lyase N-terminal" evidence="4">
    <location>
        <begin position="555"/>
        <end position="887"/>
    </location>
</feature>
<dbReference type="InterPro" id="IPR008948">
    <property type="entry name" value="L-Aspartase-like"/>
</dbReference>
<dbReference type="AlphaFoldDB" id="A0A3F2S0B6"/>
<dbReference type="Pfam" id="PF10415">
    <property type="entry name" value="FumaraseC_C"/>
    <property type="match status" value="1"/>
</dbReference>
<evidence type="ECO:0000313" key="9">
    <source>
        <dbReference type="Proteomes" id="UP000284657"/>
    </source>
</evidence>
<name>A0A3F2S0B6_9STRA</name>
<dbReference type="FunFam" id="1.10.275.10:FF:000001">
    <property type="entry name" value="Fumarate hydratase, mitochondrial"/>
    <property type="match status" value="1"/>
</dbReference>
<evidence type="ECO:0000256" key="3">
    <source>
        <dbReference type="ARBA" id="ARBA00023239"/>
    </source>
</evidence>
<dbReference type="InterPro" id="IPR032675">
    <property type="entry name" value="LRR_dom_sf"/>
</dbReference>
<dbReference type="InterPro" id="IPR020557">
    <property type="entry name" value="Fumarate_lyase_CS"/>
</dbReference>
<dbReference type="GO" id="GO:0005739">
    <property type="term" value="C:mitochondrion"/>
    <property type="evidence" value="ECO:0007669"/>
    <property type="project" value="TreeGrafter"/>
</dbReference>
<protein>
    <recommendedName>
        <fullName evidence="2">fumarate hydratase</fullName>
        <ecNumber evidence="2">4.2.1.2</ecNumber>
    </recommendedName>
</protein>
<reference evidence="8 9" key="1">
    <citation type="submission" date="2018-07" db="EMBL/GenBank/DDBJ databases">
        <title>Genome sequencing of oomycete isolates from Chile give support for New Zealand origin for Phytophthora kernoviae and make available the first Nothophytophthora sp. genome.</title>
        <authorList>
            <person name="Studholme D.J."/>
            <person name="Sanfuentes E."/>
            <person name="Panda P."/>
            <person name="Hill R."/>
            <person name="Sambles C."/>
            <person name="Grant M."/>
            <person name="Williams N.M."/>
            <person name="Mcdougal R.L."/>
        </authorList>
    </citation>
    <scope>NUCLEOTIDE SEQUENCE [LARGE SCALE GENOMIC DNA]</scope>
    <source>
        <strain evidence="6">Chile6</strain>
        <strain evidence="7">Chile7</strain>
    </source>
</reference>
<dbReference type="InterPro" id="IPR001611">
    <property type="entry name" value="Leu-rich_rpt"/>
</dbReference>
<evidence type="ECO:0000259" key="5">
    <source>
        <dbReference type="Pfam" id="PF10415"/>
    </source>
</evidence>
<sequence>MGGATAISEDNTKLDVTSLAEILQRVEDDPAVKKLSLRRAGVTPSLAVQVADFLEENKTLTQVDLSGNRLGEHGAACLATSLAKNRALNSLVLADCGLAGDALAEWVAFFSDGVNRSLRHLCLADNQIDDGGAEALGTMLQTAKARQMHFDLRGNELTTQGMQVLADAMKTSCPTAVTDVQLGNNQDDDDPVAPVYRSRVEFYLRQHKAAIEQEKLLETFAQIEMSSLHVEVCHFAHVVLSIDDATLLAVALRHNHSITDLRLEDNALPEEGARRILRALQNNQSVLTLSLIDNNISDGGFRALNDLLRVPTTALSSVTVANPLHFSTENGLQLIAPCTGSALHYTLANYTLLTSLSLANCGLDDCMTGVLVSGIAWSGRLESLNLQRNSFGDRSVHVFVRMLQRCRKLYRLDLSSNAFTISGLLPLLPTVNAHPELRMLLLGRFLHSEKSVVSQLLDTVQQSETLVQIELATTTHRAFTGDRVKEVNARLKAVHGVPFEQENQWRAQQLEKPTHTPQGADMLAAMGKAASASSRLTVKTVRAASTFRVETDSIGEVKVDDSKYWGAQTQRSLENFPIGGARERMPMPVIKAFGVVKKCAAKYNLEKGKLDAAVAEKIIAAADDVIEGKLDDHFPLVVFQTGSGTQSNMNTNEVISNRAIEMAGGKLGSKSPVHPNDHVNMGQSSNDSFPTAMHIAAVQEIHRVLLPGLHKLHDALDAKVKEFDDIIKIGRTHTQDATPLTLGQEFSGYREQIALSIVRVERCLPNLYKLALGGTAVGTGLNTSKGYDAEIAKIIADETKLPFITAPNKFEALAAHDAVVEASGVMNTIACSLMKIANDIRFLGSGPRSGLGELTLPANEPGSSIMPGKVNPTQCEAITMVCAQVMGNHVAVTVGGSNGHFELNVFKPVMISNLLSSIRLIGDSCGAFTDNCVVGIEANRDQIDQLMKNSLMLVTALNPHIGYDKASKVAKKAHQDGATLRETVIALEYLTGEEFDRFVRPDEMVGPN</sequence>
<dbReference type="EMBL" id="MBDO02000030">
    <property type="protein sequence ID" value="RLN66931.1"/>
    <property type="molecule type" value="Genomic_DNA"/>
</dbReference>
<evidence type="ECO:0000259" key="4">
    <source>
        <dbReference type="Pfam" id="PF00206"/>
    </source>
</evidence>
<dbReference type="Gene3D" id="1.10.40.30">
    <property type="entry name" value="Fumarase/aspartase (C-terminal domain)"/>
    <property type="match status" value="1"/>
</dbReference>
<comment type="caution">
    <text evidence="6">The sequence shown here is derived from an EMBL/GenBank/DDBJ whole genome shotgun (WGS) entry which is preliminary data.</text>
</comment>
<evidence type="ECO:0000313" key="8">
    <source>
        <dbReference type="Proteomes" id="UP000277300"/>
    </source>
</evidence>
<dbReference type="Gene3D" id="1.10.275.10">
    <property type="entry name" value="Fumarase/aspartase (N-terminal domain)"/>
    <property type="match status" value="1"/>
</dbReference>
<dbReference type="PANTHER" id="PTHR11444">
    <property type="entry name" value="ASPARTATEAMMONIA/ARGININOSUCCINATE/ADENYLOSUCCINATE LYASE"/>
    <property type="match status" value="1"/>
</dbReference>
<dbReference type="CDD" id="cd01362">
    <property type="entry name" value="Fumarase_classII"/>
    <property type="match status" value="1"/>
</dbReference>
<evidence type="ECO:0000313" key="6">
    <source>
        <dbReference type="EMBL" id="RLN66931.1"/>
    </source>
</evidence>
<dbReference type="FunFam" id="1.10.40.30:FF:000002">
    <property type="entry name" value="Fumarate hydratase class II"/>
    <property type="match status" value="1"/>
</dbReference>
<dbReference type="InterPro" id="IPR000362">
    <property type="entry name" value="Fumarate_lyase_fam"/>
</dbReference>